<keyword evidence="4 7" id="KW-1133">Transmembrane helix</keyword>
<dbReference type="AlphaFoldDB" id="A0A0F7U312"/>
<dbReference type="GO" id="GO:0030026">
    <property type="term" value="P:intracellular manganese ion homeostasis"/>
    <property type="evidence" value="ECO:0007669"/>
    <property type="project" value="TreeGrafter"/>
</dbReference>
<dbReference type="InterPro" id="IPR046342">
    <property type="entry name" value="CBS_dom_sf"/>
</dbReference>
<evidence type="ECO:0000256" key="1">
    <source>
        <dbReference type="ARBA" id="ARBA00004141"/>
    </source>
</evidence>
<feature type="region of interest" description="Disordered" evidence="8">
    <location>
        <begin position="747"/>
        <end position="874"/>
    </location>
</feature>
<accession>A0A0F7U312</accession>
<dbReference type="InterPro" id="IPR000644">
    <property type="entry name" value="CBS_dom"/>
</dbReference>
<evidence type="ECO:0000256" key="6">
    <source>
        <dbReference type="PROSITE-ProRule" id="PRU00703"/>
    </source>
</evidence>
<keyword evidence="5 7" id="KW-0472">Membrane</keyword>
<evidence type="ECO:0000256" key="9">
    <source>
        <dbReference type="SAM" id="Phobius"/>
    </source>
</evidence>
<dbReference type="InterPro" id="IPR044751">
    <property type="entry name" value="Ion_transp-like_CBS"/>
</dbReference>
<evidence type="ECO:0000256" key="7">
    <source>
        <dbReference type="PROSITE-ProRule" id="PRU01193"/>
    </source>
</evidence>
<dbReference type="PROSITE" id="PS51371">
    <property type="entry name" value="CBS"/>
    <property type="match status" value="1"/>
</dbReference>
<keyword evidence="3" id="KW-0677">Repeat</keyword>
<dbReference type="InterPro" id="IPR045095">
    <property type="entry name" value="ACDP"/>
</dbReference>
<dbReference type="InterPro" id="IPR002550">
    <property type="entry name" value="CNNM"/>
</dbReference>
<feature type="compositionally biased region" description="Basic and acidic residues" evidence="8">
    <location>
        <begin position="292"/>
        <end position="316"/>
    </location>
</feature>
<feature type="compositionally biased region" description="Basic and acidic residues" evidence="8">
    <location>
        <begin position="328"/>
        <end position="338"/>
    </location>
</feature>
<evidence type="ECO:0000259" key="11">
    <source>
        <dbReference type="PROSITE" id="PS51846"/>
    </source>
</evidence>
<evidence type="ECO:0000256" key="8">
    <source>
        <dbReference type="SAM" id="MobiDB-lite"/>
    </source>
</evidence>
<feature type="transmembrane region" description="Helical" evidence="9">
    <location>
        <begin position="102"/>
        <end position="122"/>
    </location>
</feature>
<evidence type="ECO:0000256" key="3">
    <source>
        <dbReference type="ARBA" id="ARBA00022737"/>
    </source>
</evidence>
<feature type="compositionally biased region" description="Polar residues" evidence="8">
    <location>
        <begin position="865"/>
        <end position="874"/>
    </location>
</feature>
<dbReference type="FunFam" id="3.10.580.10:FF:000006">
    <property type="entry name" value="DUF21 and CBS domain protein"/>
    <property type="match status" value="1"/>
</dbReference>
<sequence>MASGLTTGYMAFNELQLLVLQETGSAEARQQAEAVYRIVQGNRHQLLVTLLLCNSLAMEALPLFLDRLFTPLLAVLISVTAILFVGEILPQALCTGKYQLRIAAALAPTVQLLIFLFAPVAYPIGKLLDRFVTTENRATLYARSDLKALIGLHQNDRRRPLLLQHTIEQQARLARDGESSHRGRSPSSGQTRVPGAKVTPVALAVPDVVETLGSAGSTQDGKGRATGPSSSQSNKGRREKADTAGAGAPRSVGDGEGTERWAGEESAGKGLRFSPGGRRTVCSQNGSAGPNGEKEGESRDETLQDPEQHPSKKGQDGLHAAQNDGGEPEGRAQETREDLERAVGLNRDEVLIMQGALDMACKSICDFMVPLHDVYMLECSMRLTRELLVDVLRKGHSRIPVYEGRRSNVRGVLLVKSLILIDPKAGIRIRDLMRGRTFRRLCTPLFVAPSANPYQLLNEFQEGRCHLAFVTNDVAAYQQAWKQNVDVPTTVDLLGIVTLEDVIEELIQEEIMDEFDKRVTGIGPSAARVLGSASSVHSGVLAATPAMPRFRAMDTSDFLGLEPQCEGSGIDVSEGLGTRSTTDVYYPAVRASSALSRFASFFALEEAAACASPSSPFLGTLPHLGSRAALLFTADRAPGPGTGDQAKDKLETNNYERLARLTKSKTSEYPYQGVRADEAVATSGTADSVSLYAAAGRGVSSVSCNVGSGGTAREVDPLIAEACRSTSAHQEMYRPCWEEFAIPQTPASSLVEEKTPASGAVSPKRRCRVSPSQCGGSTGEAPPEVCARQPWGGEAFSSSSPTALSRRSQRRRSTWVSGRAADTPGRVIVQTEEGLEGPRRMPASVQVGQRGKTHQQSDTQKKLSQDSPGTRPST</sequence>
<dbReference type="SUPFAM" id="SSF54631">
    <property type="entry name" value="CBS-domain pair"/>
    <property type="match status" value="1"/>
</dbReference>
<evidence type="ECO:0000256" key="2">
    <source>
        <dbReference type="ARBA" id="ARBA00022692"/>
    </source>
</evidence>
<feature type="compositionally biased region" description="Low complexity" evidence="8">
    <location>
        <begin position="797"/>
        <end position="806"/>
    </location>
</feature>
<feature type="compositionally biased region" description="Basic and acidic residues" evidence="8">
    <location>
        <begin position="257"/>
        <end position="267"/>
    </location>
</feature>
<evidence type="ECO:0000256" key="4">
    <source>
        <dbReference type="ARBA" id="ARBA00022989"/>
    </source>
</evidence>
<keyword evidence="2 7" id="KW-0812">Transmembrane</keyword>
<dbReference type="GO" id="GO:0005737">
    <property type="term" value="C:cytoplasm"/>
    <property type="evidence" value="ECO:0007669"/>
    <property type="project" value="TreeGrafter"/>
</dbReference>
<organism evidence="12">
    <name type="scientific">Neospora caninum (strain Liverpool)</name>
    <dbReference type="NCBI Taxonomy" id="572307"/>
    <lineage>
        <taxon>Eukaryota</taxon>
        <taxon>Sar</taxon>
        <taxon>Alveolata</taxon>
        <taxon>Apicomplexa</taxon>
        <taxon>Conoidasida</taxon>
        <taxon>Coccidia</taxon>
        <taxon>Eucoccidiorida</taxon>
        <taxon>Eimeriorina</taxon>
        <taxon>Sarcocystidae</taxon>
        <taxon>Neospora</taxon>
    </lineage>
</organism>
<dbReference type="EMBL" id="LN714474">
    <property type="protein sequence ID" value="CEL64208.1"/>
    <property type="molecule type" value="Genomic_DNA"/>
</dbReference>
<evidence type="ECO:0000256" key="5">
    <source>
        <dbReference type="ARBA" id="ARBA00023136"/>
    </source>
</evidence>
<evidence type="ECO:0000313" key="12">
    <source>
        <dbReference type="EMBL" id="CEL64208.1"/>
    </source>
</evidence>
<dbReference type="CDD" id="cd04590">
    <property type="entry name" value="CBS_pair_CorC_HlyC_assoc"/>
    <property type="match status" value="1"/>
</dbReference>
<dbReference type="GO" id="GO:0010960">
    <property type="term" value="P:magnesium ion homeostasis"/>
    <property type="evidence" value="ECO:0007669"/>
    <property type="project" value="InterPro"/>
</dbReference>
<feature type="transmembrane region" description="Helical" evidence="9">
    <location>
        <begin position="71"/>
        <end position="90"/>
    </location>
</feature>
<dbReference type="Gene3D" id="3.10.580.10">
    <property type="entry name" value="CBS-domain"/>
    <property type="match status" value="1"/>
</dbReference>
<proteinExistence type="predicted"/>
<dbReference type="PROSITE" id="PS51846">
    <property type="entry name" value="CNNM"/>
    <property type="match status" value="1"/>
</dbReference>
<feature type="domain" description="CNNM transmembrane" evidence="11">
    <location>
        <begin position="1"/>
        <end position="162"/>
    </location>
</feature>
<dbReference type="PANTHER" id="PTHR12064:SF97">
    <property type="entry name" value="METAL TRANSPORTER CNNM-5"/>
    <property type="match status" value="1"/>
</dbReference>
<name>A0A0F7U312_NEOCL</name>
<dbReference type="GO" id="GO:0016020">
    <property type="term" value="C:membrane"/>
    <property type="evidence" value="ECO:0007669"/>
    <property type="project" value="UniProtKB-SubCell"/>
</dbReference>
<keyword evidence="6" id="KW-0129">CBS domain</keyword>
<comment type="subcellular location">
    <subcellularLocation>
        <location evidence="1">Membrane</location>
        <topology evidence="1">Multi-pass membrane protein</topology>
    </subcellularLocation>
</comment>
<evidence type="ECO:0000259" key="10">
    <source>
        <dbReference type="PROSITE" id="PS51371"/>
    </source>
</evidence>
<protein>
    <submittedName>
        <fullName evidence="12">CBS domain multi-pass transmembrane protein,putative</fullName>
    </submittedName>
</protein>
<gene>
    <name evidence="12" type="ORF">BN1204_001170</name>
</gene>
<reference evidence="12" key="1">
    <citation type="journal article" date="2015" name="PLoS ONE">
        <title>Comprehensive Evaluation of Toxoplasma gondii VEG and Neospora caninum LIV Genomes with Tachyzoite Stage Transcriptome and Proteome Defines Novel Transcript Features.</title>
        <authorList>
            <person name="Ramaprasad A."/>
            <person name="Mourier T."/>
            <person name="Naeem R."/>
            <person name="Malas T.B."/>
            <person name="Moussa E."/>
            <person name="Panigrahi A."/>
            <person name="Vermont S.J."/>
            <person name="Otto T.D."/>
            <person name="Wastling J."/>
            <person name="Pain A."/>
        </authorList>
    </citation>
    <scope>NUCLEOTIDE SEQUENCE</scope>
    <source>
        <strain evidence="12">Liverpool</strain>
    </source>
</reference>
<feature type="region of interest" description="Disordered" evidence="8">
    <location>
        <begin position="213"/>
        <end position="338"/>
    </location>
</feature>
<dbReference type="Pfam" id="PF01595">
    <property type="entry name" value="CNNM"/>
    <property type="match status" value="1"/>
</dbReference>
<feature type="domain" description="CBS" evidence="10">
    <location>
        <begin position="438"/>
        <end position="514"/>
    </location>
</feature>
<dbReference type="PANTHER" id="PTHR12064">
    <property type="entry name" value="METAL TRANSPORTER CNNM"/>
    <property type="match status" value="1"/>
</dbReference>
<feature type="region of interest" description="Disordered" evidence="8">
    <location>
        <begin position="172"/>
        <end position="199"/>
    </location>
</feature>